<dbReference type="EMBL" id="LVWD01000004">
    <property type="protein sequence ID" value="OAD43206.1"/>
    <property type="molecule type" value="Genomic_DNA"/>
</dbReference>
<comment type="caution">
    <text evidence="1">The sequence shown here is derived from an EMBL/GenBank/DDBJ whole genome shotgun (WGS) entry which is preliminary data.</text>
</comment>
<evidence type="ECO:0000313" key="1">
    <source>
        <dbReference type="EMBL" id="OAD43206.1"/>
    </source>
</evidence>
<proteinExistence type="predicted"/>
<evidence type="ECO:0000313" key="2">
    <source>
        <dbReference type="Proteomes" id="UP000185657"/>
    </source>
</evidence>
<dbReference type="Proteomes" id="UP000185657">
    <property type="component" value="Unassembled WGS sequence"/>
</dbReference>
<organism evidence="1 2">
    <name type="scientific">Hydrogenophaga crassostreae</name>
    <dbReference type="NCBI Taxonomy" id="1763535"/>
    <lineage>
        <taxon>Bacteria</taxon>
        <taxon>Pseudomonadati</taxon>
        <taxon>Pseudomonadota</taxon>
        <taxon>Betaproteobacteria</taxon>
        <taxon>Burkholderiales</taxon>
        <taxon>Comamonadaceae</taxon>
        <taxon>Hydrogenophaga</taxon>
    </lineage>
</organism>
<name>A0ABX2U9L6_9BURK</name>
<reference evidence="1 2" key="1">
    <citation type="submission" date="2016-02" db="EMBL/GenBank/DDBJ databases">
        <title>Draft genome sequence of Hydrogenophaga sp. LPB0072.</title>
        <authorList>
            <person name="Shin S.-K."/>
            <person name="Yi H."/>
        </authorList>
    </citation>
    <scope>NUCLEOTIDE SEQUENCE [LARGE SCALE GENOMIC DNA]</scope>
    <source>
        <strain evidence="1 2">LPB0072</strain>
    </source>
</reference>
<sequence>MELQPEFGAGKGVAHARVPPMGVGNFLTNAEPQASAWVAVAGAFPETLKQARLVGITCLEVRYLVAQRVVR</sequence>
<keyword evidence="2" id="KW-1185">Reference proteome</keyword>
<accession>A0ABX2U9L6</accession>
<gene>
    <name evidence="1" type="ORF">LPB72_04980</name>
</gene>
<dbReference type="RefSeq" id="WP_066086684.1">
    <property type="nucleotide sequence ID" value="NZ_CP017476.1"/>
</dbReference>
<protein>
    <submittedName>
        <fullName evidence="1">Uncharacterized protein</fullName>
    </submittedName>
</protein>